<name>A0ABR1UGT4_9PEZI</name>
<sequence length="422" mass="46469">MKGDTKVSAPARASRTQTISYVDLMKPDEDWRNLPDASERRKIQNRLAQRAYSMSPFLALNEGANHSFPSTDSISCAGRNMRDRTREVERLKNQLKKLQESKQEGEEAPALTQEDEDFSGSDSGSSTTSAKGDTEAQMDDLNQSTIATSEWLGRYFQAWPESAESERAGCMDISPSGDSLAHLNDAACYADYQLSPDFPQQIVPPRPMLSKTQDLVPGHSALAHQQQQSMQANRAMNESMFYPKAAYQIPWPNHNQRNVAFEPMGNPIAPEQGRRMTLPSPPTSLGQPEAFSGRWESQRDGPGIPTFAHLRLERPSLAPGQALITVSVDITFAAPITVITTTASTTAPPPTAAATTECYRLGLWAATSITQDDTNHGGKQLTDLQTKLFHILRIDDTEATITGEIAGFGEETEAEEERRPQE</sequence>
<dbReference type="Proteomes" id="UP001446871">
    <property type="component" value="Unassembled WGS sequence"/>
</dbReference>
<feature type="region of interest" description="Disordered" evidence="1">
    <location>
        <begin position="278"/>
        <end position="298"/>
    </location>
</feature>
<evidence type="ECO:0000313" key="3">
    <source>
        <dbReference type="Proteomes" id="UP001446871"/>
    </source>
</evidence>
<organism evidence="2 3">
    <name type="scientific">Apiospora saccharicola</name>
    <dbReference type="NCBI Taxonomy" id="335842"/>
    <lineage>
        <taxon>Eukaryota</taxon>
        <taxon>Fungi</taxon>
        <taxon>Dikarya</taxon>
        <taxon>Ascomycota</taxon>
        <taxon>Pezizomycotina</taxon>
        <taxon>Sordariomycetes</taxon>
        <taxon>Xylariomycetidae</taxon>
        <taxon>Amphisphaeriales</taxon>
        <taxon>Apiosporaceae</taxon>
        <taxon>Apiospora</taxon>
    </lineage>
</organism>
<feature type="compositionally biased region" description="Low complexity" evidence="1">
    <location>
        <begin position="120"/>
        <end position="131"/>
    </location>
</feature>
<dbReference type="EMBL" id="JAQQWM010000007">
    <property type="protein sequence ID" value="KAK8057321.1"/>
    <property type="molecule type" value="Genomic_DNA"/>
</dbReference>
<comment type="caution">
    <text evidence="2">The sequence shown here is derived from an EMBL/GenBank/DDBJ whole genome shotgun (WGS) entry which is preliminary data.</text>
</comment>
<protein>
    <recommendedName>
        <fullName evidence="4">BHLH domain-containing protein</fullName>
    </recommendedName>
</protein>
<feature type="region of interest" description="Disordered" evidence="1">
    <location>
        <begin position="98"/>
        <end position="138"/>
    </location>
</feature>
<gene>
    <name evidence="2" type="ORF">PG996_011258</name>
</gene>
<keyword evidence="3" id="KW-1185">Reference proteome</keyword>
<evidence type="ECO:0000256" key="1">
    <source>
        <dbReference type="SAM" id="MobiDB-lite"/>
    </source>
</evidence>
<evidence type="ECO:0008006" key="4">
    <source>
        <dbReference type="Google" id="ProtNLM"/>
    </source>
</evidence>
<reference evidence="2 3" key="1">
    <citation type="submission" date="2023-01" db="EMBL/GenBank/DDBJ databases">
        <title>Analysis of 21 Apiospora genomes using comparative genomics revels a genus with tremendous synthesis potential of carbohydrate active enzymes and secondary metabolites.</title>
        <authorList>
            <person name="Sorensen T."/>
        </authorList>
    </citation>
    <scope>NUCLEOTIDE SEQUENCE [LARGE SCALE GENOMIC DNA]</scope>
    <source>
        <strain evidence="2 3">CBS 83171</strain>
    </source>
</reference>
<evidence type="ECO:0000313" key="2">
    <source>
        <dbReference type="EMBL" id="KAK8057321.1"/>
    </source>
</evidence>
<proteinExistence type="predicted"/>
<accession>A0ABR1UGT4</accession>